<proteinExistence type="predicted"/>
<sequence length="193" mass="21002">MMMTRLDAEKLLPFYLNGTLTEGEVEAVEHALTDYPELQQELDFLRALRKHLKSQPAAANSPGEMGLKRLQQQLHKPQPASTARSVRGWHIAAIAASFLLLAQTAIVLKVEQPADYYPAGGAVDGQAGGTAISITFAPETTEQQIRAVLLASNSRIVDGPSALGIYRILVQDEADGTIAWLKEQDIIDSLQVQ</sequence>
<dbReference type="Proteomes" id="UP000243924">
    <property type="component" value="Chromosome I"/>
</dbReference>
<gene>
    <name evidence="1" type="ORF">SAMN05216210_1605</name>
</gene>
<dbReference type="AlphaFoldDB" id="A0A1H2FJE4"/>
<dbReference type="STRING" id="1434072.SAMN05216210_1605"/>
<protein>
    <recommendedName>
        <fullName evidence="3">Zinc-finger domain-containing protein</fullName>
    </recommendedName>
</protein>
<reference evidence="2" key="1">
    <citation type="submission" date="2016-10" db="EMBL/GenBank/DDBJ databases">
        <authorList>
            <person name="Varghese N."/>
            <person name="Submissions S."/>
        </authorList>
    </citation>
    <scope>NUCLEOTIDE SEQUENCE [LARGE SCALE GENOMIC DNA]</scope>
    <source>
        <strain evidence="2">CECT 8338</strain>
    </source>
</reference>
<name>A0A1H2FJE4_9GAMM</name>
<dbReference type="EMBL" id="LT629787">
    <property type="protein sequence ID" value="SDU07451.1"/>
    <property type="molecule type" value="Genomic_DNA"/>
</dbReference>
<dbReference type="RefSeq" id="WP_157719129.1">
    <property type="nucleotide sequence ID" value="NZ_LT629787.1"/>
</dbReference>
<evidence type="ECO:0008006" key="3">
    <source>
        <dbReference type="Google" id="ProtNLM"/>
    </source>
</evidence>
<evidence type="ECO:0000313" key="1">
    <source>
        <dbReference type="EMBL" id="SDU07451.1"/>
    </source>
</evidence>
<accession>A0A1H2FJE4</accession>
<organism evidence="1 2">
    <name type="scientific">Halopseudomonas salegens</name>
    <dbReference type="NCBI Taxonomy" id="1434072"/>
    <lineage>
        <taxon>Bacteria</taxon>
        <taxon>Pseudomonadati</taxon>
        <taxon>Pseudomonadota</taxon>
        <taxon>Gammaproteobacteria</taxon>
        <taxon>Pseudomonadales</taxon>
        <taxon>Pseudomonadaceae</taxon>
        <taxon>Halopseudomonas</taxon>
    </lineage>
</organism>
<evidence type="ECO:0000313" key="2">
    <source>
        <dbReference type="Proteomes" id="UP000243924"/>
    </source>
</evidence>
<keyword evidence="2" id="KW-1185">Reference proteome</keyword>
<dbReference type="OrthoDB" id="5702699at2"/>